<evidence type="ECO:0000313" key="8">
    <source>
        <dbReference type="EMBL" id="KAG0522568.1"/>
    </source>
</evidence>
<dbReference type="EMBL" id="CM027686">
    <property type="protein sequence ID" value="KAG0522568.1"/>
    <property type="molecule type" value="Genomic_DNA"/>
</dbReference>
<evidence type="ECO:0000256" key="4">
    <source>
        <dbReference type="ARBA" id="ARBA00022989"/>
    </source>
</evidence>
<evidence type="ECO:0000256" key="1">
    <source>
        <dbReference type="ARBA" id="ARBA00004141"/>
    </source>
</evidence>
<feature type="transmembrane region" description="Helical" evidence="6">
    <location>
        <begin position="90"/>
        <end position="114"/>
    </location>
</feature>
<dbReference type="InterPro" id="IPR000620">
    <property type="entry name" value="EamA_dom"/>
</dbReference>
<proteinExistence type="inferred from homology"/>
<feature type="transmembrane region" description="Helical" evidence="6">
    <location>
        <begin position="265"/>
        <end position="285"/>
    </location>
</feature>
<reference evidence="8" key="1">
    <citation type="journal article" date="2019" name="BMC Genomics">
        <title>A new reference genome for Sorghum bicolor reveals high levels of sequence similarity between sweet and grain genotypes: implications for the genetics of sugar metabolism.</title>
        <authorList>
            <person name="Cooper E.A."/>
            <person name="Brenton Z.W."/>
            <person name="Flinn B.S."/>
            <person name="Jenkins J."/>
            <person name="Shu S."/>
            <person name="Flowers D."/>
            <person name="Luo F."/>
            <person name="Wang Y."/>
            <person name="Xia P."/>
            <person name="Barry K."/>
            <person name="Daum C."/>
            <person name="Lipzen A."/>
            <person name="Yoshinaga Y."/>
            <person name="Schmutz J."/>
            <person name="Saski C."/>
            <person name="Vermerris W."/>
            <person name="Kresovich S."/>
        </authorList>
    </citation>
    <scope>NUCLEOTIDE SEQUENCE</scope>
</reference>
<dbReference type="PANTHER" id="PTHR31218">
    <property type="entry name" value="WAT1-RELATED PROTEIN"/>
    <property type="match status" value="1"/>
</dbReference>
<dbReference type="Pfam" id="PF00892">
    <property type="entry name" value="EamA"/>
    <property type="match status" value="2"/>
</dbReference>
<keyword evidence="5 6" id="KW-0472">Membrane</keyword>
<evidence type="ECO:0000256" key="3">
    <source>
        <dbReference type="ARBA" id="ARBA00022692"/>
    </source>
</evidence>
<dbReference type="GO" id="GO:0016020">
    <property type="term" value="C:membrane"/>
    <property type="evidence" value="ECO:0007669"/>
    <property type="project" value="UniProtKB-SubCell"/>
</dbReference>
<feature type="transmembrane region" description="Helical" evidence="6">
    <location>
        <begin position="297"/>
        <end position="316"/>
    </location>
</feature>
<dbReference type="InterPro" id="IPR037185">
    <property type="entry name" value="EmrE-like"/>
</dbReference>
<evidence type="ECO:0000256" key="2">
    <source>
        <dbReference type="ARBA" id="ARBA00007635"/>
    </source>
</evidence>
<feature type="transmembrane region" description="Helical" evidence="6">
    <location>
        <begin position="322"/>
        <end position="341"/>
    </location>
</feature>
<comment type="subcellular location">
    <subcellularLocation>
        <location evidence="1 6">Membrane</location>
        <topology evidence="1 6">Multi-pass membrane protein</topology>
    </subcellularLocation>
</comment>
<feature type="transmembrane region" description="Helical" evidence="6">
    <location>
        <begin position="232"/>
        <end position="253"/>
    </location>
</feature>
<feature type="transmembrane region" description="Helical" evidence="6">
    <location>
        <begin position="154"/>
        <end position="172"/>
    </location>
</feature>
<feature type="domain" description="EamA" evidence="7">
    <location>
        <begin position="29"/>
        <end position="170"/>
    </location>
</feature>
<evidence type="ECO:0000259" key="7">
    <source>
        <dbReference type="Pfam" id="PF00892"/>
    </source>
</evidence>
<evidence type="ECO:0000256" key="6">
    <source>
        <dbReference type="RuleBase" id="RU363077"/>
    </source>
</evidence>
<dbReference type="GO" id="GO:0022857">
    <property type="term" value="F:transmembrane transporter activity"/>
    <property type="evidence" value="ECO:0007669"/>
    <property type="project" value="InterPro"/>
</dbReference>
<feature type="transmembrane region" description="Helical" evidence="6">
    <location>
        <begin position="26"/>
        <end position="51"/>
    </location>
</feature>
<gene>
    <name evidence="8" type="ORF">BDA96_07G048700</name>
</gene>
<feature type="transmembrane region" description="Helical" evidence="6">
    <location>
        <begin position="120"/>
        <end position="142"/>
    </location>
</feature>
<feature type="transmembrane region" description="Helical" evidence="6">
    <location>
        <begin position="200"/>
        <end position="220"/>
    </location>
</feature>
<comment type="similarity">
    <text evidence="2 6">Belongs to the drug/metabolite transporter (DMT) superfamily. Plant drug/metabolite exporter (P-DME) (TC 2.A.7.4) family.</text>
</comment>
<dbReference type="AlphaFoldDB" id="A0A921U8T8"/>
<protein>
    <recommendedName>
        <fullName evidence="6">WAT1-related protein</fullName>
    </recommendedName>
</protein>
<name>A0A921U8T8_SORBI</name>
<organism evidence="8 9">
    <name type="scientific">Sorghum bicolor</name>
    <name type="common">Sorghum</name>
    <name type="synonym">Sorghum vulgare</name>
    <dbReference type="NCBI Taxonomy" id="4558"/>
    <lineage>
        <taxon>Eukaryota</taxon>
        <taxon>Viridiplantae</taxon>
        <taxon>Streptophyta</taxon>
        <taxon>Embryophyta</taxon>
        <taxon>Tracheophyta</taxon>
        <taxon>Spermatophyta</taxon>
        <taxon>Magnoliopsida</taxon>
        <taxon>Liliopsida</taxon>
        <taxon>Poales</taxon>
        <taxon>Poaceae</taxon>
        <taxon>PACMAD clade</taxon>
        <taxon>Panicoideae</taxon>
        <taxon>Andropogonodae</taxon>
        <taxon>Andropogoneae</taxon>
        <taxon>Sorghinae</taxon>
        <taxon>Sorghum</taxon>
    </lineage>
</organism>
<keyword evidence="4 6" id="KW-1133">Transmembrane helix</keyword>
<evidence type="ECO:0000256" key="5">
    <source>
        <dbReference type="ARBA" id="ARBA00023136"/>
    </source>
</evidence>
<feature type="transmembrane region" description="Helical" evidence="6">
    <location>
        <begin position="57"/>
        <end position="78"/>
    </location>
</feature>
<dbReference type="InterPro" id="IPR030184">
    <property type="entry name" value="WAT1-related"/>
</dbReference>
<evidence type="ECO:0000313" key="9">
    <source>
        <dbReference type="Proteomes" id="UP000807115"/>
    </source>
</evidence>
<sequence length="372" mass="39951">MDRSRTRRMLCCGDGVSSMSMSCSDVVTICGLFAVQCIYGLYMMFLSALLAAGVPSLFIIVVACAASSVVVLPFALALERKKWPKVWSPMLVVQLIIISLGGVSIYQVIMMLGVARTSPAIASAMPNLCPGFIFVIAACLRFERLDWKCKYTRAKILGTLVCLSGAMCVSFLKNPTPSISPKSLPSDDEELSNGKARHDWILGCFCLLTGVIIFACNTVLQAAALKRFPAPLSICSITAMMGSIFSAIVQVLMEGKLTAGTANNLTRIIGEIVLVGGVVIGLCTAFQVSSIGRKGPVLVSMFNPFQTVFSAFISFIFFGQWIGLGCFVGIVLMFVGLYVVLWAKNREDNMFADLAAPSPSETGCDIESSLLQ</sequence>
<dbReference type="Proteomes" id="UP000807115">
    <property type="component" value="Chromosome 7"/>
</dbReference>
<keyword evidence="3 6" id="KW-0812">Transmembrane</keyword>
<accession>A0A921U8T8</accession>
<feature type="domain" description="EamA" evidence="7">
    <location>
        <begin position="202"/>
        <end position="341"/>
    </location>
</feature>
<dbReference type="SUPFAM" id="SSF103481">
    <property type="entry name" value="Multidrug resistance efflux transporter EmrE"/>
    <property type="match status" value="2"/>
</dbReference>
<comment type="caution">
    <text evidence="8">The sequence shown here is derived from an EMBL/GenBank/DDBJ whole genome shotgun (WGS) entry which is preliminary data.</text>
</comment>
<reference evidence="8" key="2">
    <citation type="submission" date="2020-10" db="EMBL/GenBank/DDBJ databases">
        <authorList>
            <person name="Cooper E.A."/>
            <person name="Brenton Z.W."/>
            <person name="Flinn B.S."/>
            <person name="Jenkins J."/>
            <person name="Shu S."/>
            <person name="Flowers D."/>
            <person name="Luo F."/>
            <person name="Wang Y."/>
            <person name="Xia P."/>
            <person name="Barry K."/>
            <person name="Daum C."/>
            <person name="Lipzen A."/>
            <person name="Yoshinaga Y."/>
            <person name="Schmutz J."/>
            <person name="Saski C."/>
            <person name="Vermerris W."/>
            <person name="Kresovich S."/>
        </authorList>
    </citation>
    <scope>NUCLEOTIDE SEQUENCE</scope>
</reference>